<keyword evidence="4 8" id="KW-1133">Transmembrane helix</keyword>
<evidence type="ECO:0000256" key="6">
    <source>
        <dbReference type="ARBA" id="ARBA00023136"/>
    </source>
</evidence>
<keyword evidence="10" id="KW-1185">Reference proteome</keyword>
<keyword evidence="6 8" id="KW-0472">Membrane</keyword>
<dbReference type="GO" id="GO:0006629">
    <property type="term" value="P:lipid metabolic process"/>
    <property type="evidence" value="ECO:0007669"/>
    <property type="project" value="UniProtKB-KW"/>
</dbReference>
<keyword evidence="3" id="KW-0256">Endoplasmic reticulum</keyword>
<keyword evidence="5" id="KW-0443">Lipid metabolism</keyword>
<dbReference type="GO" id="GO:0005789">
    <property type="term" value="C:endoplasmic reticulum membrane"/>
    <property type="evidence" value="ECO:0007669"/>
    <property type="project" value="UniProtKB-SubCell"/>
</dbReference>
<dbReference type="OMA" id="KWRERSK"/>
<reference evidence="10" key="1">
    <citation type="journal article" date="2017" name="Nat. Commun.">
        <title>The asparagus genome sheds light on the origin and evolution of a young Y chromosome.</title>
        <authorList>
            <person name="Harkess A."/>
            <person name="Zhou J."/>
            <person name="Xu C."/>
            <person name="Bowers J.E."/>
            <person name="Van der Hulst R."/>
            <person name="Ayyampalayam S."/>
            <person name="Mercati F."/>
            <person name="Riccardi P."/>
            <person name="McKain M.R."/>
            <person name="Kakrana A."/>
            <person name="Tang H."/>
            <person name="Ray J."/>
            <person name="Groenendijk J."/>
            <person name="Arikit S."/>
            <person name="Mathioni S.M."/>
            <person name="Nakano M."/>
            <person name="Shan H."/>
            <person name="Telgmann-Rauber A."/>
            <person name="Kanno A."/>
            <person name="Yue Z."/>
            <person name="Chen H."/>
            <person name="Li W."/>
            <person name="Chen Y."/>
            <person name="Xu X."/>
            <person name="Zhang Y."/>
            <person name="Luo S."/>
            <person name="Chen H."/>
            <person name="Gao J."/>
            <person name="Mao Z."/>
            <person name="Pires J.C."/>
            <person name="Luo M."/>
            <person name="Kudrna D."/>
            <person name="Wing R.A."/>
            <person name="Meyers B.C."/>
            <person name="Yi K."/>
            <person name="Kong H."/>
            <person name="Lavrijsen P."/>
            <person name="Sunseri F."/>
            <person name="Falavigna A."/>
            <person name="Ye Y."/>
            <person name="Leebens-Mack J.H."/>
            <person name="Chen G."/>
        </authorList>
    </citation>
    <scope>NUCLEOTIDE SEQUENCE [LARGE SCALE GENOMIC DNA]</scope>
    <source>
        <strain evidence="10">cv. DH0086</strain>
    </source>
</reference>
<dbReference type="CDD" id="cd23995">
    <property type="entry name" value="Seipin_BSCL2_like"/>
    <property type="match status" value="1"/>
</dbReference>
<protein>
    <submittedName>
        <fullName evidence="9">Uncharacterized protein</fullName>
    </submittedName>
</protein>
<dbReference type="AlphaFoldDB" id="A0A5P1FHS7"/>
<evidence type="ECO:0000256" key="5">
    <source>
        <dbReference type="ARBA" id="ARBA00023098"/>
    </source>
</evidence>
<dbReference type="Pfam" id="PF06775">
    <property type="entry name" value="Seipin"/>
    <property type="match status" value="1"/>
</dbReference>
<evidence type="ECO:0000256" key="8">
    <source>
        <dbReference type="SAM" id="Phobius"/>
    </source>
</evidence>
<keyword evidence="2 8" id="KW-0812">Transmembrane</keyword>
<sequence length="182" mass="21202">MRSESQQIAFEILRYKETTQKPTEGIRVRLKPRSGTFNLPQIYEAEILINSQLPRRKEIVYNWKWTFYVWISLYVYIMLLIVLVCFLKPFSYQSRSSSNYQLDQPVDRQIMERGEQSTTHTDLSNALRKWRERSKRKGQYSRVQESEMNEGSTSSITGADMSEVIEDSGEFAASESSECVGG</sequence>
<dbReference type="PANTHER" id="PTHR21212:SF5">
    <property type="entry name" value="SEIPIN-1"/>
    <property type="match status" value="1"/>
</dbReference>
<dbReference type="GO" id="GO:0140042">
    <property type="term" value="P:lipid droplet formation"/>
    <property type="evidence" value="ECO:0007669"/>
    <property type="project" value="UniProtKB-ARBA"/>
</dbReference>
<evidence type="ECO:0000256" key="1">
    <source>
        <dbReference type="ARBA" id="ARBA00004477"/>
    </source>
</evidence>
<dbReference type="EMBL" id="CM007382">
    <property type="protein sequence ID" value="ONK77652.1"/>
    <property type="molecule type" value="Genomic_DNA"/>
</dbReference>
<comment type="subcellular location">
    <subcellularLocation>
        <location evidence="1">Endoplasmic reticulum membrane</location>
        <topology evidence="1">Multi-pass membrane protein</topology>
    </subcellularLocation>
</comment>
<dbReference type="Proteomes" id="UP000243459">
    <property type="component" value="Chromosome 2"/>
</dbReference>
<dbReference type="InterPro" id="IPR009617">
    <property type="entry name" value="Seipin"/>
</dbReference>
<feature type="region of interest" description="Disordered" evidence="7">
    <location>
        <begin position="134"/>
        <end position="159"/>
    </location>
</feature>
<name>A0A5P1FHS7_ASPOF</name>
<organism evidence="9 10">
    <name type="scientific">Asparagus officinalis</name>
    <name type="common">Garden asparagus</name>
    <dbReference type="NCBI Taxonomy" id="4686"/>
    <lineage>
        <taxon>Eukaryota</taxon>
        <taxon>Viridiplantae</taxon>
        <taxon>Streptophyta</taxon>
        <taxon>Embryophyta</taxon>
        <taxon>Tracheophyta</taxon>
        <taxon>Spermatophyta</taxon>
        <taxon>Magnoliopsida</taxon>
        <taxon>Liliopsida</taxon>
        <taxon>Asparagales</taxon>
        <taxon>Asparagaceae</taxon>
        <taxon>Asparagoideae</taxon>
        <taxon>Asparagus</taxon>
    </lineage>
</organism>
<evidence type="ECO:0000313" key="9">
    <source>
        <dbReference type="EMBL" id="ONK77652.1"/>
    </source>
</evidence>
<evidence type="ECO:0000256" key="2">
    <source>
        <dbReference type="ARBA" id="ARBA00022692"/>
    </source>
</evidence>
<accession>A0A5P1FHS7</accession>
<gene>
    <name evidence="9" type="ORF">A4U43_C02F9050</name>
</gene>
<evidence type="ECO:0000313" key="10">
    <source>
        <dbReference type="Proteomes" id="UP000243459"/>
    </source>
</evidence>
<proteinExistence type="predicted"/>
<dbReference type="PANTHER" id="PTHR21212">
    <property type="entry name" value="BERNARDINELLI-SEIP CONGENITAL LIPODYSTROPHY 2 HOMOLOG BSCL2 PROTEIN"/>
    <property type="match status" value="1"/>
</dbReference>
<evidence type="ECO:0000256" key="4">
    <source>
        <dbReference type="ARBA" id="ARBA00022989"/>
    </source>
</evidence>
<evidence type="ECO:0000256" key="7">
    <source>
        <dbReference type="SAM" id="MobiDB-lite"/>
    </source>
</evidence>
<feature type="transmembrane region" description="Helical" evidence="8">
    <location>
        <begin position="67"/>
        <end position="87"/>
    </location>
</feature>
<dbReference type="Gramene" id="ONK77652">
    <property type="protein sequence ID" value="ONK77652"/>
    <property type="gene ID" value="A4U43_C02F9050"/>
</dbReference>
<evidence type="ECO:0000256" key="3">
    <source>
        <dbReference type="ARBA" id="ARBA00022824"/>
    </source>
</evidence>